<accession>A0A0D2LMV9</accession>
<keyword evidence="3" id="KW-1185">Reference proteome</keyword>
<organism evidence="2 3">
    <name type="scientific">Monoraphidium neglectum</name>
    <dbReference type="NCBI Taxonomy" id="145388"/>
    <lineage>
        <taxon>Eukaryota</taxon>
        <taxon>Viridiplantae</taxon>
        <taxon>Chlorophyta</taxon>
        <taxon>core chlorophytes</taxon>
        <taxon>Chlorophyceae</taxon>
        <taxon>CS clade</taxon>
        <taxon>Sphaeropleales</taxon>
        <taxon>Selenastraceae</taxon>
        <taxon>Monoraphidium</taxon>
    </lineage>
</organism>
<sequence>MDPHQPPNRPANRISLVDLATEIAVRKRSPLQLPPALGHVSFTLVAQLVGVSARFLQPGAAGRLGLEEALMAAVPVERSGPLSDHGLLQRYLMTPQTAGDAFYQAACEFYLGLYAGLAGLVLDPIEGFRLPGALGVVGALAGLIKGLGGLAARPVVGLVDGSSKGLQGIGLLFLGKRGIQGKLVRRVRPPGAAADDPLSRALRARADGAGGREAAARAALVASWAAAIGLLAPALAGEGVVDVLAARHNRVVVLTSAHVVYLKAEPARPATPSAAAAAQQQQQQQGAAAGGGGGGTTAGSMVYQLRCPA</sequence>
<dbReference type="KEGG" id="mng:MNEG_16588"/>
<reference evidence="2 3" key="1">
    <citation type="journal article" date="2013" name="BMC Genomics">
        <title>Reconstruction of the lipid metabolism for the microalga Monoraphidium neglectum from its genome sequence reveals characteristics suitable for biofuel production.</title>
        <authorList>
            <person name="Bogen C."/>
            <person name="Al-Dilaimi A."/>
            <person name="Albersmeier A."/>
            <person name="Wichmann J."/>
            <person name="Grundmann M."/>
            <person name="Rupp O."/>
            <person name="Lauersen K.J."/>
            <person name="Blifernez-Klassen O."/>
            <person name="Kalinowski J."/>
            <person name="Goesmann A."/>
            <person name="Mussgnug J.H."/>
            <person name="Kruse O."/>
        </authorList>
    </citation>
    <scope>NUCLEOTIDE SEQUENCE [LARGE SCALE GENOMIC DNA]</scope>
    <source>
        <strain evidence="2 3">SAG 48.87</strain>
    </source>
</reference>
<gene>
    <name evidence="2" type="ORF">MNEG_16588</name>
</gene>
<evidence type="ECO:0000256" key="1">
    <source>
        <dbReference type="SAM" id="MobiDB-lite"/>
    </source>
</evidence>
<name>A0A0D2LMV9_9CHLO</name>
<dbReference type="RefSeq" id="XP_013890396.1">
    <property type="nucleotide sequence ID" value="XM_014034942.1"/>
</dbReference>
<dbReference type="AlphaFoldDB" id="A0A0D2LMV9"/>
<protein>
    <recommendedName>
        <fullName evidence="4">Vacuolar protein sorting-associated protein 13 DH-like domain-containing protein</fullName>
    </recommendedName>
</protein>
<evidence type="ECO:0000313" key="2">
    <source>
        <dbReference type="EMBL" id="KIY91376.1"/>
    </source>
</evidence>
<dbReference type="Proteomes" id="UP000054498">
    <property type="component" value="Unassembled WGS sequence"/>
</dbReference>
<feature type="compositionally biased region" description="Low complexity" evidence="1">
    <location>
        <begin position="274"/>
        <end position="287"/>
    </location>
</feature>
<proteinExistence type="predicted"/>
<dbReference type="EMBL" id="KK106752">
    <property type="protein sequence ID" value="KIY91376.1"/>
    <property type="molecule type" value="Genomic_DNA"/>
</dbReference>
<feature type="region of interest" description="Disordered" evidence="1">
    <location>
        <begin position="272"/>
        <end position="293"/>
    </location>
</feature>
<dbReference type="GeneID" id="25734362"/>
<evidence type="ECO:0000313" key="3">
    <source>
        <dbReference type="Proteomes" id="UP000054498"/>
    </source>
</evidence>
<dbReference type="OrthoDB" id="540296at2759"/>
<evidence type="ECO:0008006" key="4">
    <source>
        <dbReference type="Google" id="ProtNLM"/>
    </source>
</evidence>